<dbReference type="SUPFAM" id="SSF82171">
    <property type="entry name" value="DPP6 N-terminal domain-like"/>
    <property type="match status" value="1"/>
</dbReference>
<dbReference type="Pfam" id="PF07676">
    <property type="entry name" value="PD40"/>
    <property type="match status" value="3"/>
</dbReference>
<name>A0A1I6YEM1_9FLAO</name>
<dbReference type="InterPro" id="IPR011659">
    <property type="entry name" value="WD40"/>
</dbReference>
<dbReference type="RefSeq" id="WP_090246661.1">
    <property type="nucleotide sequence ID" value="NZ_FPAS01000001.1"/>
</dbReference>
<dbReference type="InterPro" id="IPR011042">
    <property type="entry name" value="6-blade_b-propeller_TolB-like"/>
</dbReference>
<dbReference type="EMBL" id="FPAS01000001">
    <property type="protein sequence ID" value="SFT48767.1"/>
    <property type="molecule type" value="Genomic_DNA"/>
</dbReference>
<dbReference type="Gene3D" id="1.25.40.10">
    <property type="entry name" value="Tetratricopeptide repeat domain"/>
    <property type="match status" value="1"/>
</dbReference>
<keyword evidence="2" id="KW-1185">Reference proteome</keyword>
<gene>
    <name evidence="1" type="ORF">SAMN05216474_0840</name>
</gene>
<reference evidence="1 2" key="1">
    <citation type="submission" date="2016-10" db="EMBL/GenBank/DDBJ databases">
        <authorList>
            <person name="de Groot N.N."/>
        </authorList>
    </citation>
    <scope>NUCLEOTIDE SEQUENCE [LARGE SCALE GENOMIC DNA]</scope>
    <source>
        <strain evidence="1 2">CGMCC 1.7005</strain>
    </source>
</reference>
<organism evidence="1 2">
    <name type="scientific">Lishizhenia tianjinensis</name>
    <dbReference type="NCBI Taxonomy" id="477690"/>
    <lineage>
        <taxon>Bacteria</taxon>
        <taxon>Pseudomonadati</taxon>
        <taxon>Bacteroidota</taxon>
        <taxon>Flavobacteriia</taxon>
        <taxon>Flavobacteriales</taxon>
        <taxon>Crocinitomicaceae</taxon>
        <taxon>Lishizhenia</taxon>
    </lineage>
</organism>
<dbReference type="STRING" id="477690.SAMN05216474_0840"/>
<protein>
    <submittedName>
        <fullName evidence="1">WD40-like Beta Propeller Repeat</fullName>
    </submittedName>
</protein>
<evidence type="ECO:0000313" key="2">
    <source>
        <dbReference type="Proteomes" id="UP000236454"/>
    </source>
</evidence>
<proteinExistence type="predicted"/>
<dbReference type="InterPro" id="IPR011990">
    <property type="entry name" value="TPR-like_helical_dom_sf"/>
</dbReference>
<dbReference type="Gene3D" id="2.120.10.30">
    <property type="entry name" value="TolB, C-terminal domain"/>
    <property type="match status" value="1"/>
</dbReference>
<dbReference type="SUPFAM" id="SSF48452">
    <property type="entry name" value="TPR-like"/>
    <property type="match status" value="1"/>
</dbReference>
<dbReference type="AlphaFoldDB" id="A0A1I6YEM1"/>
<dbReference type="Proteomes" id="UP000236454">
    <property type="component" value="Unassembled WGS sequence"/>
</dbReference>
<accession>A0A1I6YEM1</accession>
<evidence type="ECO:0000313" key="1">
    <source>
        <dbReference type="EMBL" id="SFT48767.1"/>
    </source>
</evidence>
<dbReference type="OrthoDB" id="9809364at2"/>
<sequence length="1018" mass="116496">MTRIIIALLTLLSFNTFSQYNWKDLETIIEKSNTKTLLSHNYKLLEQGIYFQASLISAKLLEKDSSSYNNNFRHGFALLNMSSNYNQALPYLKYAADSVVENFDFYNYREKAAPIDAYYQLARCYHLKGDIANARKYYKLFISKEKVNTPAYKTAELNLIQCDNAEDARLYKSRVHLEGLGSNVNTKYPEYASIISYDGRTLYFTTRRLRKDESNAQELDPISGEYLEDVYVSHKQIDGSWSEAELMNFSRVNQNEATVALSLNKKTIYLYDDAQGNGDLYYAPIGANNPFARIKALDIPHINSEAWEPHIAFTGDGNVAYFSSNRPGGFGGRDIYRIVKYGNGQWSEPINMGPEINTEWDEDSPFISVDGKTMYFASNGVKSIGGFDIFLTVVDEDNQWSAPINLGSPINSTGDDLYYTTTVDGKVAYITSYRPEGQGEKDIYRIIYDNYIPNNNLFVNGNLKTLDEKPNPEGVLITLQCFDCGSDFTIQDMKSTYIEGKYLVELQPDKEYDVIFVDTKTGDIKKQSIITENTSELKDGEKVGILLDPEELEIVQQKLSPNLVRLSLVSGNDYPLPDKIFVNISCVDCEDNVNENKTLNKKNQCLIVQEVGKTYTYTFTDEKGKELLKEERTCVQDITKISDDQYIFTYTKTVPKFFKNKNNFVAGIQLSGIEKDSTYYNQKIEVEVQCLDCQDKTPIELLLDENNRTKLQLTPGKTYAYTFTAENGDVLLKEQKTLPIMIDFGKGYLQVFFYNTQEEQTQQNSTFVTENTSTYESYCGLYFNHNYYYNNNGLDQNNSELATFIDSIKAQLDKGRSNIEIKINASASYVPTRTYRNNTNLAQVRAEKVKAYLSTELRSYLSENRVNIIIESAKVQGPKYDRSQLRNLEKYAPYQFVSIEAQGVNCSTVTQYESIDKKLQELNVVLKPLAVKKETKVNLPKSNLTYHVIVYTYNDRIFAEEVIQSNTYKNNSQAQIVEDESGNFLISIANFKTEQEAKNFIANYKYQDKTNAYIYKKK</sequence>